<feature type="transmembrane region" description="Helical" evidence="2">
    <location>
        <begin position="323"/>
        <end position="340"/>
    </location>
</feature>
<evidence type="ECO:0000313" key="5">
    <source>
        <dbReference type="Proteomes" id="UP000663555"/>
    </source>
</evidence>
<feature type="transmembrane region" description="Helical" evidence="2">
    <location>
        <begin position="352"/>
        <end position="374"/>
    </location>
</feature>
<evidence type="ECO:0000256" key="2">
    <source>
        <dbReference type="SAM" id="Phobius"/>
    </source>
</evidence>
<evidence type="ECO:0008006" key="6">
    <source>
        <dbReference type="Google" id="ProtNLM"/>
    </source>
</evidence>
<proteinExistence type="predicted"/>
<dbReference type="InterPro" id="IPR008979">
    <property type="entry name" value="Galactose-bd-like_sf"/>
</dbReference>
<protein>
    <recommendedName>
        <fullName evidence="6">7TM-DISM receptor extracellular domain-containing protein</fullName>
    </recommendedName>
</protein>
<keyword evidence="2" id="KW-1133">Transmembrane helix</keyword>
<dbReference type="Gene3D" id="2.60.120.260">
    <property type="entry name" value="Galactose-binding domain-like"/>
    <property type="match status" value="1"/>
</dbReference>
<feature type="transmembrane region" description="Helical" evidence="2">
    <location>
        <begin position="269"/>
        <end position="287"/>
    </location>
</feature>
<feature type="region of interest" description="Disordered" evidence="1">
    <location>
        <begin position="432"/>
        <end position="468"/>
    </location>
</feature>
<feature type="transmembrane region" description="Helical" evidence="2">
    <location>
        <begin position="200"/>
        <end position="220"/>
    </location>
</feature>
<feature type="chain" id="PRO_5045187083" description="7TM-DISM receptor extracellular domain-containing protein" evidence="3">
    <location>
        <begin position="27"/>
        <end position="569"/>
    </location>
</feature>
<reference evidence="4 5" key="1">
    <citation type="submission" date="2021-03" db="EMBL/GenBank/DDBJ databases">
        <title>Genome sequencing of Marinobacter sp. LPB0319.</title>
        <authorList>
            <person name="Kim J."/>
        </authorList>
    </citation>
    <scope>NUCLEOTIDE SEQUENCE [LARGE SCALE GENOMIC DNA]</scope>
    <source>
        <strain evidence="4 5">LPB0319</strain>
    </source>
</reference>
<dbReference type="EMBL" id="CP071247">
    <property type="protein sequence ID" value="QSP96368.1"/>
    <property type="molecule type" value="Genomic_DNA"/>
</dbReference>
<feature type="transmembrane region" description="Helical" evidence="2">
    <location>
        <begin position="380"/>
        <end position="399"/>
    </location>
</feature>
<sequence length="569" mass="64131">MRRINRRRLLSAAVCTCLLVLATGVAQVSGAEPAPDFDLRDKRWGAGEVHTLDGHWQFSRGAFIDPSAPHRDPQARPTDFAVPGFWNEPPLNQETFGFGTLHTRVQVPPDQTLYLAVSDIPAAYRLFVNGELLTAVGRPARTKEQEIPQFLPRVVPLETGEGLLDIVIHLSNHHYKQGGIRRSVQITDESGYLWLKDWPLVFDLFLSSSLITIGLVLLALRLRGNGARAAPLLGLFSIVIGTRALLVGERILYRVDWLSWQWLQKLEHVLLYFGVSAFTGYLFLLYAGHMHRALPRVTLLCCGVLALFTIALPTHLATQTVTPFKWGALALCGWFIAVYLPRLRELGPGWPWFYLSMAVLTLTLPLDLIMNHWQIHNRPVMHWSLILFVVFQVVYLWRLQDAALRPSRLPSGNVMSWLDPVLPRPALQTSALAGQHPEQPQRDTTPAADARSSVAPGAAARKAPSNTPEDTRAVLVELLRRSLNLWERHSGKSKIQLAEDSGCWRVYLDGSTPKTRTLDKYLNERTLPRNPRWRLVVRTANHVIAQCPLAPQERSELERLIARVEHNLN</sequence>
<gene>
    <name evidence="4" type="ORF">LPB19_08335</name>
</gene>
<dbReference type="Proteomes" id="UP000663555">
    <property type="component" value="Chromosome"/>
</dbReference>
<keyword evidence="3" id="KW-0732">Signal</keyword>
<dbReference type="RefSeq" id="WP_206645595.1">
    <property type="nucleotide sequence ID" value="NZ_CP071247.1"/>
</dbReference>
<keyword evidence="5" id="KW-1185">Reference proteome</keyword>
<name>A0ABX7MW39_9GAMM</name>
<evidence type="ECO:0000256" key="3">
    <source>
        <dbReference type="SAM" id="SignalP"/>
    </source>
</evidence>
<organism evidence="4 5">
    <name type="scientific">Marinobacter salinisoli</name>
    <dbReference type="NCBI Taxonomy" id="2769486"/>
    <lineage>
        <taxon>Bacteria</taxon>
        <taxon>Pseudomonadati</taxon>
        <taxon>Pseudomonadota</taxon>
        <taxon>Gammaproteobacteria</taxon>
        <taxon>Pseudomonadales</taxon>
        <taxon>Marinobacteraceae</taxon>
        <taxon>Marinobacter</taxon>
    </lineage>
</organism>
<feature type="signal peptide" evidence="3">
    <location>
        <begin position="1"/>
        <end position="26"/>
    </location>
</feature>
<evidence type="ECO:0000256" key="1">
    <source>
        <dbReference type="SAM" id="MobiDB-lite"/>
    </source>
</evidence>
<dbReference type="CDD" id="cd22890">
    <property type="entry name" value="ChiS-DBD"/>
    <property type="match status" value="1"/>
</dbReference>
<evidence type="ECO:0000313" key="4">
    <source>
        <dbReference type="EMBL" id="QSP96368.1"/>
    </source>
</evidence>
<keyword evidence="2" id="KW-0472">Membrane</keyword>
<accession>A0ABX7MW39</accession>
<feature type="transmembrane region" description="Helical" evidence="2">
    <location>
        <begin position="299"/>
        <end position="317"/>
    </location>
</feature>
<keyword evidence="2" id="KW-0812">Transmembrane</keyword>
<dbReference type="SUPFAM" id="SSF49785">
    <property type="entry name" value="Galactose-binding domain-like"/>
    <property type="match status" value="1"/>
</dbReference>
<feature type="transmembrane region" description="Helical" evidence="2">
    <location>
        <begin position="232"/>
        <end position="253"/>
    </location>
</feature>